<dbReference type="GO" id="GO:0004866">
    <property type="term" value="F:endopeptidase inhibitor activity"/>
    <property type="evidence" value="ECO:0007669"/>
    <property type="project" value="InterPro"/>
</dbReference>
<feature type="domain" description="PI31 proteasome regulator N-terminal" evidence="3">
    <location>
        <begin position="89"/>
        <end position="187"/>
    </location>
</feature>
<evidence type="ECO:0000313" key="4">
    <source>
        <dbReference type="EMBL" id="KAG6538125.1"/>
    </source>
</evidence>
<dbReference type="PANTHER" id="PTHR13266">
    <property type="entry name" value="PROTEASOME INHIBITOR"/>
    <property type="match status" value="1"/>
</dbReference>
<dbReference type="InterPro" id="IPR045128">
    <property type="entry name" value="PI31-like"/>
</dbReference>
<dbReference type="InterPro" id="IPR021625">
    <property type="entry name" value="PI31_Prot_N"/>
</dbReference>
<evidence type="ECO:0000256" key="2">
    <source>
        <dbReference type="ARBA" id="ARBA00022942"/>
    </source>
</evidence>
<evidence type="ECO:0000313" key="5">
    <source>
        <dbReference type="Proteomes" id="UP000734854"/>
    </source>
</evidence>
<dbReference type="Gene3D" id="3.40.1000.30">
    <property type="match status" value="1"/>
</dbReference>
<dbReference type="EMBL" id="JACMSC010000001">
    <property type="protein sequence ID" value="KAG6538125.1"/>
    <property type="molecule type" value="Genomic_DNA"/>
</dbReference>
<comment type="caution">
    <text evidence="4">The sequence shown here is derived from an EMBL/GenBank/DDBJ whole genome shotgun (WGS) entry which is preliminary data.</text>
</comment>
<protein>
    <recommendedName>
        <fullName evidence="3">PI31 proteasome regulator N-terminal domain-containing protein</fullName>
    </recommendedName>
</protein>
<dbReference type="PANTHER" id="PTHR13266:SF1">
    <property type="entry name" value="PROTEASOME INHIBITOR PI31 SUBUNIT"/>
    <property type="match status" value="1"/>
</dbReference>
<keyword evidence="5" id="KW-1185">Reference proteome</keyword>
<organism evidence="4 5">
    <name type="scientific">Zingiber officinale</name>
    <name type="common">Ginger</name>
    <name type="synonym">Amomum zingiber</name>
    <dbReference type="NCBI Taxonomy" id="94328"/>
    <lineage>
        <taxon>Eukaryota</taxon>
        <taxon>Viridiplantae</taxon>
        <taxon>Streptophyta</taxon>
        <taxon>Embryophyta</taxon>
        <taxon>Tracheophyta</taxon>
        <taxon>Spermatophyta</taxon>
        <taxon>Magnoliopsida</taxon>
        <taxon>Liliopsida</taxon>
        <taxon>Zingiberales</taxon>
        <taxon>Zingiberaceae</taxon>
        <taxon>Zingiber</taxon>
    </lineage>
</organism>
<dbReference type="Proteomes" id="UP000734854">
    <property type="component" value="Unassembled WGS sequence"/>
</dbReference>
<name>A0A8J5MA40_ZINOF</name>
<dbReference type="GO" id="GO:0070628">
    <property type="term" value="F:proteasome binding"/>
    <property type="evidence" value="ECO:0007669"/>
    <property type="project" value="InterPro"/>
</dbReference>
<evidence type="ECO:0000259" key="3">
    <source>
        <dbReference type="Pfam" id="PF11566"/>
    </source>
</evidence>
<dbReference type="AlphaFoldDB" id="A0A8J5MA40"/>
<dbReference type="Pfam" id="PF11566">
    <property type="entry name" value="PI31_Prot_N"/>
    <property type="match status" value="1"/>
</dbReference>
<dbReference type="GO" id="GO:0043161">
    <property type="term" value="P:proteasome-mediated ubiquitin-dependent protein catabolic process"/>
    <property type="evidence" value="ECO:0007669"/>
    <property type="project" value="InterPro"/>
</dbReference>
<accession>A0A8J5MA40</accession>
<keyword evidence="2" id="KW-0647">Proteasome</keyword>
<dbReference type="GO" id="GO:0000502">
    <property type="term" value="C:proteasome complex"/>
    <property type="evidence" value="ECO:0007669"/>
    <property type="project" value="UniProtKB-KW"/>
</dbReference>
<comment type="similarity">
    <text evidence="1">Belongs to the proteasome inhibitor PI31 family.</text>
</comment>
<proteinExistence type="inferred from homology"/>
<sequence length="229" mass="25783">MVQTMAEDQLGEVVEEKRIFRLENVYVGGLKLGSNNKSTAWVRENQRLTTMQWLVENATATLASLSTVHEFKKMIVDETLSDKPPIDGKVVGIDGCNEPEHAYAFVYIKADNDSKKIVLVKCLPMGRTSNIDVLDLNEQQKDTLNLHINIKEYMSNLADQNNNYPKMYKNFKALVDNLGVGLLSKLESRRVVVFYGIVKTNTNRSAPAANRFTDFVSNDLFPGLPPKLL</sequence>
<evidence type="ECO:0000256" key="1">
    <source>
        <dbReference type="ARBA" id="ARBA00006405"/>
    </source>
</evidence>
<gene>
    <name evidence="4" type="ORF">ZIOFF_003236</name>
</gene>
<reference evidence="4 5" key="1">
    <citation type="submission" date="2020-08" db="EMBL/GenBank/DDBJ databases">
        <title>Plant Genome Project.</title>
        <authorList>
            <person name="Zhang R.-G."/>
        </authorList>
    </citation>
    <scope>NUCLEOTIDE SEQUENCE [LARGE SCALE GENOMIC DNA]</scope>
    <source>
        <tissue evidence="4">Rhizome</tissue>
    </source>
</reference>